<comment type="caution">
    <text evidence="5">The sequence shown here is derived from an EMBL/GenBank/DDBJ whole genome shotgun (WGS) entry which is preliminary data.</text>
</comment>
<dbReference type="Pfam" id="PF00011">
    <property type="entry name" value="HSP20"/>
    <property type="match status" value="1"/>
</dbReference>
<dbReference type="Gene3D" id="2.60.40.790">
    <property type="match status" value="1"/>
</dbReference>
<dbReference type="PANTHER" id="PTHR11527">
    <property type="entry name" value="HEAT-SHOCK PROTEIN 20 FAMILY MEMBER"/>
    <property type="match status" value="1"/>
</dbReference>
<dbReference type="EMBL" id="CAJVPJ010002026">
    <property type="protein sequence ID" value="CAG8610993.1"/>
    <property type="molecule type" value="Genomic_DNA"/>
</dbReference>
<gene>
    <name evidence="5" type="ORF">POCULU_LOCUS7947</name>
</gene>
<accession>A0A9N9CS85</accession>
<dbReference type="PROSITE" id="PS01031">
    <property type="entry name" value="SHSP"/>
    <property type="match status" value="1"/>
</dbReference>
<reference evidence="5" key="1">
    <citation type="submission" date="2021-06" db="EMBL/GenBank/DDBJ databases">
        <authorList>
            <person name="Kallberg Y."/>
            <person name="Tangrot J."/>
            <person name="Rosling A."/>
        </authorList>
    </citation>
    <scope>NUCLEOTIDE SEQUENCE</scope>
    <source>
        <strain evidence="5">IA702</strain>
    </source>
</reference>
<dbReference type="SUPFAM" id="SSF49764">
    <property type="entry name" value="HSP20-like chaperones"/>
    <property type="match status" value="1"/>
</dbReference>
<name>A0A9N9CS85_9GLOM</name>
<evidence type="ECO:0000313" key="5">
    <source>
        <dbReference type="EMBL" id="CAG8610993.1"/>
    </source>
</evidence>
<dbReference type="InterPro" id="IPR031107">
    <property type="entry name" value="Small_HSP"/>
</dbReference>
<organism evidence="5 6">
    <name type="scientific">Paraglomus occultum</name>
    <dbReference type="NCBI Taxonomy" id="144539"/>
    <lineage>
        <taxon>Eukaryota</taxon>
        <taxon>Fungi</taxon>
        <taxon>Fungi incertae sedis</taxon>
        <taxon>Mucoromycota</taxon>
        <taxon>Glomeromycotina</taxon>
        <taxon>Glomeromycetes</taxon>
        <taxon>Paraglomerales</taxon>
        <taxon>Paraglomeraceae</taxon>
        <taxon>Paraglomus</taxon>
    </lineage>
</organism>
<comment type="similarity">
    <text evidence="2 3">Belongs to the small heat shock protein (HSP20) family.</text>
</comment>
<evidence type="ECO:0000313" key="6">
    <source>
        <dbReference type="Proteomes" id="UP000789572"/>
    </source>
</evidence>
<evidence type="ECO:0000256" key="2">
    <source>
        <dbReference type="PROSITE-ProRule" id="PRU00285"/>
    </source>
</evidence>
<dbReference type="OrthoDB" id="1431247at2759"/>
<sequence length="143" mass="16298">MSLTFTPDRFDTQVNRLFSDFFRDFNVGRVGDTGPTKWRPLIDVHETDKEYVVNAELPGLKKEEINLDLHDNALTISGETKQDNKYKEGNTYVQERRYGNFSRTIALPNNIKADAVSAKFNDGVLEVVIPKAEHAQPKKVTIQ</sequence>
<dbReference type="InterPro" id="IPR008978">
    <property type="entry name" value="HSP20-like_chaperone"/>
</dbReference>
<dbReference type="AlphaFoldDB" id="A0A9N9CS85"/>
<feature type="domain" description="SHSP" evidence="4">
    <location>
        <begin position="33"/>
        <end position="143"/>
    </location>
</feature>
<dbReference type="CDD" id="cd06464">
    <property type="entry name" value="ACD_sHsps-like"/>
    <property type="match status" value="1"/>
</dbReference>
<dbReference type="InterPro" id="IPR002068">
    <property type="entry name" value="A-crystallin/Hsp20_dom"/>
</dbReference>
<protein>
    <submittedName>
        <fullName evidence="5">5766_t:CDS:1</fullName>
    </submittedName>
</protein>
<evidence type="ECO:0000256" key="1">
    <source>
        <dbReference type="ARBA" id="ARBA00023016"/>
    </source>
</evidence>
<keyword evidence="6" id="KW-1185">Reference proteome</keyword>
<proteinExistence type="inferred from homology"/>
<dbReference type="Proteomes" id="UP000789572">
    <property type="component" value="Unassembled WGS sequence"/>
</dbReference>
<evidence type="ECO:0000256" key="3">
    <source>
        <dbReference type="RuleBase" id="RU003616"/>
    </source>
</evidence>
<keyword evidence="1" id="KW-0346">Stress response</keyword>
<evidence type="ECO:0000259" key="4">
    <source>
        <dbReference type="PROSITE" id="PS01031"/>
    </source>
</evidence>